<sequence>MTHSPWGRALPLVILLPLLWPQAAPAFDGACQASAAPSATKVRDGTQNILSVDLRALVACLGDPDPALRDDVAYRALALFASSSKASPDLLRGLLGDLMPIAEESDGNSLARSFAILTLAELVRRDARAAWMTERERARVVASAGSFMGSVDDYRGFDETTGWHHSVAHGADLIATLASDPNVDADLLRRLLTPLASQVVPEEQVFYVHGEAERLAAAAVSLRRRGLISHPAWLVWLDTLQQKVLAIRKPGAMGLYLSRRHNLRLFKAELLLSGRGWFALDPDRVFQWD</sequence>
<dbReference type="InterPro" id="IPR021247">
    <property type="entry name" value="DUF2785"/>
</dbReference>
<protein>
    <recommendedName>
        <fullName evidence="4">DUF2785 domain-containing protein</fullName>
    </recommendedName>
</protein>
<dbReference type="Proteomes" id="UP000681317">
    <property type="component" value="Chromosome"/>
</dbReference>
<evidence type="ECO:0000313" key="2">
    <source>
        <dbReference type="EMBL" id="BCT93171.1"/>
    </source>
</evidence>
<dbReference type="Pfam" id="PF10978">
    <property type="entry name" value="DUF2785"/>
    <property type="match status" value="1"/>
</dbReference>
<feature type="signal peptide" evidence="1">
    <location>
        <begin position="1"/>
        <end position="26"/>
    </location>
</feature>
<evidence type="ECO:0008006" key="4">
    <source>
        <dbReference type="Google" id="ProtNLM"/>
    </source>
</evidence>
<reference evidence="2 3" key="1">
    <citation type="submission" date="2021-03" db="EMBL/GenBank/DDBJ databases">
        <title>Complete Genome Sequences of Two Lysobacter Strains Isolated from Sea Water (Lysobacter caseinilyticus) and Soil (Lysobacter helvus) in South Korea.</title>
        <authorList>
            <person name="Watanabe Y."/>
            <person name="Arakawa K."/>
        </authorList>
    </citation>
    <scope>NUCLEOTIDE SEQUENCE [LARGE SCALE GENOMIC DNA]</scope>
    <source>
        <strain evidence="2 3">KVB24</strain>
    </source>
</reference>
<proteinExistence type="predicted"/>
<gene>
    <name evidence="2" type="ORF">LYSCAS_21950</name>
</gene>
<evidence type="ECO:0000313" key="3">
    <source>
        <dbReference type="Proteomes" id="UP000681317"/>
    </source>
</evidence>
<name>A0ABM7Q770_9GAMM</name>
<organism evidence="2 3">
    <name type="scientific">Noviluteimonas caseinilytica</name>
    <dbReference type="NCBI Taxonomy" id="2675101"/>
    <lineage>
        <taxon>Bacteria</taxon>
        <taxon>Pseudomonadati</taxon>
        <taxon>Pseudomonadota</taxon>
        <taxon>Gammaproteobacteria</taxon>
        <taxon>Lysobacterales</taxon>
        <taxon>Lysobacteraceae</taxon>
        <taxon>Noviluteimonas</taxon>
    </lineage>
</organism>
<keyword evidence="1" id="KW-0732">Signal</keyword>
<dbReference type="EMBL" id="AP024545">
    <property type="protein sequence ID" value="BCT93171.1"/>
    <property type="molecule type" value="Genomic_DNA"/>
</dbReference>
<accession>A0ABM7Q770</accession>
<keyword evidence="3" id="KW-1185">Reference proteome</keyword>
<dbReference type="RefSeq" id="WP_213434113.1">
    <property type="nucleotide sequence ID" value="NZ_AP024545.1"/>
</dbReference>
<feature type="chain" id="PRO_5045157714" description="DUF2785 domain-containing protein" evidence="1">
    <location>
        <begin position="27"/>
        <end position="289"/>
    </location>
</feature>
<evidence type="ECO:0000256" key="1">
    <source>
        <dbReference type="SAM" id="SignalP"/>
    </source>
</evidence>